<sequence length="396" mass="46538">MAEEEVDCKCMKIIGLLDDEKWLYWHYKYHPSPGFLALGDWITDPYIWLHYVESADGLLADDDVLRSTNARYWSIHDVQRYFLGDLHCEKLLFTYQYPNLRMPTRLGSYFWRANTAMKLPSHLYLKEFHRSLETTMKKIEAKQIQIHRLLLSDKLIKLDRLDDFKRKTFLRILNNVLSFQDQLQLVSLENLRCKRLEGVRLIQQLACFNAESLKYLFLWRFVLPNENPLLVNYSYITGSGQYIPRPDTKQCFLRSLAQLKNLRILALEYSHIADGSGNALLSLLPILKRTHFRLQLICREDHIPGHNDAALGGGGYNIPDTAWRRVSIVCPDLYLLIAFYLIRDYDNARRFLSPSIPLREIHLQYGIDLTMKQRQDSDTSCFFRHIGFYFANSLGN</sequence>
<keyword evidence="2" id="KW-1185">Reference proteome</keyword>
<dbReference type="Proteomes" id="UP000791440">
    <property type="component" value="Unassembled WGS sequence"/>
</dbReference>
<dbReference type="EMBL" id="JH668369">
    <property type="protein sequence ID" value="KAG6449159.1"/>
    <property type="molecule type" value="Genomic_DNA"/>
</dbReference>
<dbReference type="AlphaFoldDB" id="A0A921Z0N3"/>
<reference evidence="1" key="2">
    <citation type="submission" date="2020-12" db="EMBL/GenBank/DDBJ databases">
        <authorList>
            <person name="Kanost M."/>
        </authorList>
    </citation>
    <scope>NUCLEOTIDE SEQUENCE</scope>
</reference>
<gene>
    <name evidence="1" type="ORF">O3G_MSEX005887</name>
</gene>
<comment type="caution">
    <text evidence="1">The sequence shown here is derived from an EMBL/GenBank/DDBJ whole genome shotgun (WGS) entry which is preliminary data.</text>
</comment>
<proteinExistence type="predicted"/>
<reference evidence="1" key="1">
    <citation type="journal article" date="2016" name="Insect Biochem. Mol. Biol.">
        <title>Multifaceted biological insights from a draft genome sequence of the tobacco hornworm moth, Manduca sexta.</title>
        <authorList>
            <person name="Kanost M.R."/>
            <person name="Arrese E.L."/>
            <person name="Cao X."/>
            <person name="Chen Y.R."/>
            <person name="Chellapilla S."/>
            <person name="Goldsmith M.R."/>
            <person name="Grosse-Wilde E."/>
            <person name="Heckel D.G."/>
            <person name="Herndon N."/>
            <person name="Jiang H."/>
            <person name="Papanicolaou A."/>
            <person name="Qu J."/>
            <person name="Soulages J.L."/>
            <person name="Vogel H."/>
            <person name="Walters J."/>
            <person name="Waterhouse R.M."/>
            <person name="Ahn S.J."/>
            <person name="Almeida F.C."/>
            <person name="An C."/>
            <person name="Aqrawi P."/>
            <person name="Bretschneider A."/>
            <person name="Bryant W.B."/>
            <person name="Bucks S."/>
            <person name="Chao H."/>
            <person name="Chevignon G."/>
            <person name="Christen J.M."/>
            <person name="Clarke D.F."/>
            <person name="Dittmer N.T."/>
            <person name="Ferguson L.C.F."/>
            <person name="Garavelou S."/>
            <person name="Gordon K.H.J."/>
            <person name="Gunaratna R.T."/>
            <person name="Han Y."/>
            <person name="Hauser F."/>
            <person name="He Y."/>
            <person name="Heidel-Fischer H."/>
            <person name="Hirsh A."/>
            <person name="Hu Y."/>
            <person name="Jiang H."/>
            <person name="Kalra D."/>
            <person name="Klinner C."/>
            <person name="Konig C."/>
            <person name="Kovar C."/>
            <person name="Kroll A.R."/>
            <person name="Kuwar S.S."/>
            <person name="Lee S.L."/>
            <person name="Lehman R."/>
            <person name="Li K."/>
            <person name="Li Z."/>
            <person name="Liang H."/>
            <person name="Lovelace S."/>
            <person name="Lu Z."/>
            <person name="Mansfield J.H."/>
            <person name="McCulloch K.J."/>
            <person name="Mathew T."/>
            <person name="Morton B."/>
            <person name="Muzny D.M."/>
            <person name="Neunemann D."/>
            <person name="Ongeri F."/>
            <person name="Pauchet Y."/>
            <person name="Pu L.L."/>
            <person name="Pyrousis I."/>
            <person name="Rao X.J."/>
            <person name="Redding A."/>
            <person name="Roesel C."/>
            <person name="Sanchez-Gracia A."/>
            <person name="Schaack S."/>
            <person name="Shukla A."/>
            <person name="Tetreau G."/>
            <person name="Wang Y."/>
            <person name="Xiong G.H."/>
            <person name="Traut W."/>
            <person name="Walsh T.K."/>
            <person name="Worley K.C."/>
            <person name="Wu D."/>
            <person name="Wu W."/>
            <person name="Wu Y.Q."/>
            <person name="Zhang X."/>
            <person name="Zou Z."/>
            <person name="Zucker H."/>
            <person name="Briscoe A.D."/>
            <person name="Burmester T."/>
            <person name="Clem R.J."/>
            <person name="Feyereisen R."/>
            <person name="Grimmelikhuijzen C.J.P."/>
            <person name="Hamodrakas S.J."/>
            <person name="Hansson B.S."/>
            <person name="Huguet E."/>
            <person name="Jermiin L.S."/>
            <person name="Lan Q."/>
            <person name="Lehman H.K."/>
            <person name="Lorenzen M."/>
            <person name="Merzendorfer H."/>
            <person name="Michalopoulos I."/>
            <person name="Morton D.B."/>
            <person name="Muthukrishnan S."/>
            <person name="Oakeshott J.G."/>
            <person name="Palmer W."/>
            <person name="Park Y."/>
            <person name="Passarelli A.L."/>
            <person name="Rozas J."/>
            <person name="Schwartz L.M."/>
            <person name="Smith W."/>
            <person name="Southgate A."/>
            <person name="Vilcinskas A."/>
            <person name="Vogt R."/>
            <person name="Wang P."/>
            <person name="Werren J."/>
            <person name="Yu X.Q."/>
            <person name="Zhou J.J."/>
            <person name="Brown S.J."/>
            <person name="Scherer S.E."/>
            <person name="Richards S."/>
            <person name="Blissard G.W."/>
        </authorList>
    </citation>
    <scope>NUCLEOTIDE SEQUENCE</scope>
</reference>
<accession>A0A921Z0N3</accession>
<protein>
    <submittedName>
        <fullName evidence="1">Uncharacterized protein</fullName>
    </submittedName>
</protein>
<evidence type="ECO:0000313" key="1">
    <source>
        <dbReference type="EMBL" id="KAG6449159.1"/>
    </source>
</evidence>
<evidence type="ECO:0000313" key="2">
    <source>
        <dbReference type="Proteomes" id="UP000791440"/>
    </source>
</evidence>
<organism evidence="1 2">
    <name type="scientific">Manduca sexta</name>
    <name type="common">Tobacco hawkmoth</name>
    <name type="synonym">Tobacco hornworm</name>
    <dbReference type="NCBI Taxonomy" id="7130"/>
    <lineage>
        <taxon>Eukaryota</taxon>
        <taxon>Metazoa</taxon>
        <taxon>Ecdysozoa</taxon>
        <taxon>Arthropoda</taxon>
        <taxon>Hexapoda</taxon>
        <taxon>Insecta</taxon>
        <taxon>Pterygota</taxon>
        <taxon>Neoptera</taxon>
        <taxon>Endopterygota</taxon>
        <taxon>Lepidoptera</taxon>
        <taxon>Glossata</taxon>
        <taxon>Ditrysia</taxon>
        <taxon>Bombycoidea</taxon>
        <taxon>Sphingidae</taxon>
        <taxon>Sphinginae</taxon>
        <taxon>Sphingini</taxon>
        <taxon>Manduca</taxon>
    </lineage>
</organism>
<dbReference type="EMBL" id="JH668369">
    <property type="protein sequence ID" value="KAG6449158.1"/>
    <property type="molecule type" value="Genomic_DNA"/>
</dbReference>
<name>A0A921Z0N3_MANSE</name>